<name>K9ZXM2_DEIPD</name>
<feature type="domain" description="HTH lacI-type" evidence="4">
    <location>
        <begin position="4"/>
        <end position="58"/>
    </location>
</feature>
<dbReference type="GO" id="GO:0000976">
    <property type="term" value="F:transcription cis-regulatory region binding"/>
    <property type="evidence" value="ECO:0007669"/>
    <property type="project" value="TreeGrafter"/>
</dbReference>
<keyword evidence="3" id="KW-0804">Transcription</keyword>
<reference evidence="6" key="1">
    <citation type="submission" date="2012-03" db="EMBL/GenBank/DDBJ databases">
        <title>Complete sequence of chromosome of Deinococcus peraridilitoris DSM 19664.</title>
        <authorList>
            <person name="Lucas S."/>
            <person name="Copeland A."/>
            <person name="Lapidus A."/>
            <person name="Glavina del Rio T."/>
            <person name="Dalin E."/>
            <person name="Tice H."/>
            <person name="Bruce D."/>
            <person name="Goodwin L."/>
            <person name="Pitluck S."/>
            <person name="Peters L."/>
            <person name="Mikhailova N."/>
            <person name="Lu M."/>
            <person name="Kyrpides N."/>
            <person name="Mavromatis K."/>
            <person name="Ivanova N."/>
            <person name="Brettin T."/>
            <person name="Detter J.C."/>
            <person name="Han C."/>
            <person name="Larimer F."/>
            <person name="Land M."/>
            <person name="Hauser L."/>
            <person name="Markowitz V."/>
            <person name="Cheng J.-F."/>
            <person name="Hugenholtz P."/>
            <person name="Woyke T."/>
            <person name="Wu D."/>
            <person name="Pukall R."/>
            <person name="Steenblock K."/>
            <person name="Brambilla E."/>
            <person name="Klenk H.-P."/>
            <person name="Eisen J.A."/>
        </authorList>
    </citation>
    <scope>NUCLEOTIDE SEQUENCE [LARGE SCALE GENOMIC DNA]</scope>
    <source>
        <strain evidence="6">DSM 19664 / LMG 22246 / CIP 109416 / KR-200</strain>
    </source>
</reference>
<dbReference type="AlphaFoldDB" id="K9ZXM2"/>
<dbReference type="Pfam" id="PF13377">
    <property type="entry name" value="Peripla_BP_3"/>
    <property type="match status" value="1"/>
</dbReference>
<dbReference type="Proteomes" id="UP000010467">
    <property type="component" value="Chromosome"/>
</dbReference>
<keyword evidence="6" id="KW-1185">Reference proteome</keyword>
<dbReference type="SMART" id="SM00354">
    <property type="entry name" value="HTH_LACI"/>
    <property type="match status" value="1"/>
</dbReference>
<dbReference type="InterPro" id="IPR046335">
    <property type="entry name" value="LacI/GalR-like_sensor"/>
</dbReference>
<dbReference type="PROSITE" id="PS50932">
    <property type="entry name" value="HTH_LACI_2"/>
    <property type="match status" value="1"/>
</dbReference>
<keyword evidence="1" id="KW-0805">Transcription regulation</keyword>
<dbReference type="CDD" id="cd01392">
    <property type="entry name" value="HTH_LacI"/>
    <property type="match status" value="1"/>
</dbReference>
<dbReference type="EMBL" id="CP003382">
    <property type="protein sequence ID" value="AFZ65949.1"/>
    <property type="molecule type" value="Genomic_DNA"/>
</dbReference>
<evidence type="ECO:0000256" key="3">
    <source>
        <dbReference type="ARBA" id="ARBA00023163"/>
    </source>
</evidence>
<sequence length="333" mass="35866">MRKPTIQDVARCAGVGVGTVSRVLNNHAAVKPTTREAVLQAMTDLNYTPNPHARRVAGGRSYAVSVLLPVVSTEFYLRLLDGLESAFHEQRYDLAIFPLFDRARLERYLGSHTLAYQADGLVMASYNLADLFEDSALPTQQPVVLVDGYSASVDCSYVDNELGGRLAAQQAISCGGELRAIWLETEFDHVFSHMVLAERREGFLQALNEAGVSLAGAYSSSLNGVNARTVAAELLDEARFPCTVFASADLLAAAVLDEAQARGLSVGEQLKVIGFDDQPWAAARGLTTLRQPVEAMGRAGAELLLSRLSGHTGPPRARRFEPVMVTRASTGTG</sequence>
<gene>
    <name evidence="5" type="ordered locus">Deipe_0349</name>
</gene>
<dbReference type="Pfam" id="PF00356">
    <property type="entry name" value="LacI"/>
    <property type="match status" value="1"/>
</dbReference>
<dbReference type="KEGG" id="dpd:Deipe_0349"/>
<dbReference type="RefSeq" id="WP_015234260.1">
    <property type="nucleotide sequence ID" value="NC_019793.1"/>
</dbReference>
<dbReference type="eggNOG" id="COG1609">
    <property type="taxonomic scope" value="Bacteria"/>
</dbReference>
<dbReference type="Gene3D" id="3.40.50.2300">
    <property type="match status" value="2"/>
</dbReference>
<dbReference type="InterPro" id="IPR000843">
    <property type="entry name" value="HTH_LacI"/>
</dbReference>
<dbReference type="STRING" id="937777.Deipe_0349"/>
<evidence type="ECO:0000256" key="1">
    <source>
        <dbReference type="ARBA" id="ARBA00023015"/>
    </source>
</evidence>
<accession>K9ZXM2</accession>
<organism evidence="5 6">
    <name type="scientific">Deinococcus peraridilitoris (strain DSM 19664 / LMG 22246 / CIP 109416 / KR-200)</name>
    <dbReference type="NCBI Taxonomy" id="937777"/>
    <lineage>
        <taxon>Bacteria</taxon>
        <taxon>Thermotogati</taxon>
        <taxon>Deinococcota</taxon>
        <taxon>Deinococci</taxon>
        <taxon>Deinococcales</taxon>
        <taxon>Deinococcaceae</taxon>
        <taxon>Deinococcus</taxon>
    </lineage>
</organism>
<evidence type="ECO:0000313" key="5">
    <source>
        <dbReference type="EMBL" id="AFZ65949.1"/>
    </source>
</evidence>
<dbReference type="Gene3D" id="1.10.260.40">
    <property type="entry name" value="lambda repressor-like DNA-binding domains"/>
    <property type="match status" value="1"/>
</dbReference>
<dbReference type="InterPro" id="IPR028082">
    <property type="entry name" value="Peripla_BP_I"/>
</dbReference>
<dbReference type="PATRIC" id="fig|937777.3.peg.357"/>
<evidence type="ECO:0000256" key="2">
    <source>
        <dbReference type="ARBA" id="ARBA00023125"/>
    </source>
</evidence>
<dbReference type="SUPFAM" id="SSF47413">
    <property type="entry name" value="lambda repressor-like DNA-binding domains"/>
    <property type="match status" value="1"/>
</dbReference>
<dbReference type="SUPFAM" id="SSF53822">
    <property type="entry name" value="Periplasmic binding protein-like I"/>
    <property type="match status" value="1"/>
</dbReference>
<keyword evidence="2" id="KW-0238">DNA-binding</keyword>
<dbReference type="PANTHER" id="PTHR30146:SF120">
    <property type="entry name" value="ALANINE RACEMASE"/>
    <property type="match status" value="1"/>
</dbReference>
<dbReference type="InterPro" id="IPR010982">
    <property type="entry name" value="Lambda_DNA-bd_dom_sf"/>
</dbReference>
<dbReference type="PRINTS" id="PR00036">
    <property type="entry name" value="HTHLACI"/>
</dbReference>
<proteinExistence type="predicted"/>
<dbReference type="PANTHER" id="PTHR30146">
    <property type="entry name" value="LACI-RELATED TRANSCRIPTIONAL REPRESSOR"/>
    <property type="match status" value="1"/>
</dbReference>
<protein>
    <submittedName>
        <fullName evidence="5">Transcriptional regulator</fullName>
    </submittedName>
</protein>
<evidence type="ECO:0000259" key="4">
    <source>
        <dbReference type="PROSITE" id="PS50932"/>
    </source>
</evidence>
<dbReference type="GO" id="GO:0003700">
    <property type="term" value="F:DNA-binding transcription factor activity"/>
    <property type="evidence" value="ECO:0007669"/>
    <property type="project" value="TreeGrafter"/>
</dbReference>
<evidence type="ECO:0000313" key="6">
    <source>
        <dbReference type="Proteomes" id="UP000010467"/>
    </source>
</evidence>
<dbReference type="PROSITE" id="PS00356">
    <property type="entry name" value="HTH_LACI_1"/>
    <property type="match status" value="1"/>
</dbReference>
<dbReference type="OrthoDB" id="9784962at2"/>
<dbReference type="HOGENOM" id="CLU_037628_6_0_0"/>